<feature type="region of interest" description="Disordered" evidence="1">
    <location>
        <begin position="117"/>
        <end position="169"/>
    </location>
</feature>
<organism evidence="2 3">
    <name type="scientific">Lachnellula hyalina</name>
    <dbReference type="NCBI Taxonomy" id="1316788"/>
    <lineage>
        <taxon>Eukaryota</taxon>
        <taxon>Fungi</taxon>
        <taxon>Dikarya</taxon>
        <taxon>Ascomycota</taxon>
        <taxon>Pezizomycotina</taxon>
        <taxon>Leotiomycetes</taxon>
        <taxon>Helotiales</taxon>
        <taxon>Lachnaceae</taxon>
        <taxon>Lachnellula</taxon>
    </lineage>
</organism>
<feature type="region of interest" description="Disordered" evidence="1">
    <location>
        <begin position="1"/>
        <end position="105"/>
    </location>
</feature>
<evidence type="ECO:0000313" key="2">
    <source>
        <dbReference type="EMBL" id="TVY29156.1"/>
    </source>
</evidence>
<feature type="compositionally biased region" description="Polar residues" evidence="1">
    <location>
        <begin position="145"/>
        <end position="157"/>
    </location>
</feature>
<sequence>MFDISWTDPTRETVGQRKNRKEHQANGLSRGTSIRSSQSSESAQSQAKPALFSLFGGSRKGGLRRSGSHSKLSALRTEQSIKASRRISSYTVASETSRSELPGQAITTRIPVNGFFAGPPYNADGPQSSSSEAAESVFSGWTGRSAATESSWGSTPESPLGKGPIIQPLSPTSFVTQSTEVTVSPRDSLRSAEQVATIVHISAAGTIPIEVNDSPTEMSHGSSIFDFPIPHFSLPESHTASILTAHNVDLKKTGRPIVLRGRQGGSWKAPEVWNCPSERKESENPAAMVVESPKSVDITRQVSPILEVTHLQRSIRRMDAASPRIILERLKEEWMEIADASVYRELELEKQLWMLSALRSLWRSSETPMKVNSRPFGMAKALSLYENHASASFLSALAPFTDIHHLSTTPLSPKSYPNIKPMPVSRPKLVLPFASNLFDSMHAFSLPAILPASSLPSILKECHRTLMSASCPSSPTIPGTTPPEPTKAGTLHLTILDPSPIPSTLGPILRAWLDTHLILNLEKQFRCINPSRLFPIWLEAARLRAEGSTRLTVCFLASVNAKEAEDLFIDQESTSPSDTIDKNAIVKQELKSVVGRMLWKEIWGSYVQADRWWWEDANIIEECEKMGTCWEYAVIEAVKEG</sequence>
<protein>
    <submittedName>
        <fullName evidence="2">Uncharacterized protein</fullName>
    </submittedName>
</protein>
<keyword evidence="3" id="KW-1185">Reference proteome</keyword>
<dbReference type="Proteomes" id="UP000431533">
    <property type="component" value="Unassembled WGS sequence"/>
</dbReference>
<feature type="compositionally biased region" description="Polar residues" evidence="1">
    <location>
        <begin position="26"/>
        <end position="35"/>
    </location>
</feature>
<name>A0A8H8U3H7_9HELO</name>
<reference evidence="2 3" key="1">
    <citation type="submission" date="2018-05" db="EMBL/GenBank/DDBJ databases">
        <title>Genome sequencing and assembly of the regulated plant pathogen Lachnellula willkommii and related sister species for the development of diagnostic species identification markers.</title>
        <authorList>
            <person name="Giroux E."/>
            <person name="Bilodeau G."/>
        </authorList>
    </citation>
    <scope>NUCLEOTIDE SEQUENCE [LARGE SCALE GENOMIC DNA]</scope>
    <source>
        <strain evidence="2 3">CBS 185.66</strain>
    </source>
</reference>
<dbReference type="EMBL" id="QGMH01000021">
    <property type="protein sequence ID" value="TVY29156.1"/>
    <property type="molecule type" value="Genomic_DNA"/>
</dbReference>
<dbReference type="OrthoDB" id="3902588at2759"/>
<feature type="compositionally biased region" description="Low complexity" evidence="1">
    <location>
        <begin position="36"/>
        <end position="57"/>
    </location>
</feature>
<feature type="compositionally biased region" description="Polar residues" evidence="1">
    <location>
        <begin position="76"/>
        <end position="96"/>
    </location>
</feature>
<dbReference type="GeneID" id="41982855"/>
<evidence type="ECO:0000256" key="1">
    <source>
        <dbReference type="SAM" id="MobiDB-lite"/>
    </source>
</evidence>
<gene>
    <name evidence="2" type="ORF">LHYA1_G002657</name>
</gene>
<comment type="caution">
    <text evidence="2">The sequence shown here is derived from an EMBL/GenBank/DDBJ whole genome shotgun (WGS) entry which is preliminary data.</text>
</comment>
<accession>A0A8H8U3H7</accession>
<dbReference type="AlphaFoldDB" id="A0A8H8U3H7"/>
<evidence type="ECO:0000313" key="3">
    <source>
        <dbReference type="Proteomes" id="UP000431533"/>
    </source>
</evidence>
<proteinExistence type="predicted"/>
<dbReference type="RefSeq" id="XP_031007944.1">
    <property type="nucleotide sequence ID" value="XM_031147632.1"/>
</dbReference>